<organism evidence="2 3">
    <name type="scientific">Pseudomonas fontis</name>
    <dbReference type="NCBI Taxonomy" id="2942633"/>
    <lineage>
        <taxon>Bacteria</taxon>
        <taxon>Pseudomonadati</taxon>
        <taxon>Pseudomonadota</taxon>
        <taxon>Gammaproteobacteria</taxon>
        <taxon>Pseudomonadales</taxon>
        <taxon>Pseudomonadaceae</taxon>
        <taxon>Pseudomonas</taxon>
    </lineage>
</organism>
<comment type="caution">
    <text evidence="2">The sequence shown here is derived from an EMBL/GenBank/DDBJ whole genome shotgun (WGS) entry which is preliminary data.</text>
</comment>
<evidence type="ECO:0000313" key="2">
    <source>
        <dbReference type="EMBL" id="MDD0993411.1"/>
    </source>
</evidence>
<proteinExistence type="predicted"/>
<keyword evidence="1" id="KW-1133">Transmembrane helix</keyword>
<feature type="transmembrane region" description="Helical" evidence="1">
    <location>
        <begin position="89"/>
        <end position="109"/>
    </location>
</feature>
<dbReference type="RefSeq" id="WP_273913596.1">
    <property type="nucleotide sequence ID" value="NZ_JAMDGX010000092.1"/>
</dbReference>
<keyword evidence="3" id="KW-1185">Reference proteome</keyword>
<feature type="transmembrane region" description="Helical" evidence="1">
    <location>
        <begin position="58"/>
        <end position="77"/>
    </location>
</feature>
<sequence>MSAHLLILASAVIVFALGTLHLIYTFTTRKFHPHDPTLAQHMQQVAPRITRETSMWRAWIGFNASHSLGAMLFGLVFGELAMVHGAMLLGDPFLLSAGGLFLASLLVLARRYWFKIPLIGIALALVLYLTGASLALS</sequence>
<evidence type="ECO:0000256" key="1">
    <source>
        <dbReference type="SAM" id="Phobius"/>
    </source>
</evidence>
<evidence type="ECO:0008006" key="4">
    <source>
        <dbReference type="Google" id="ProtNLM"/>
    </source>
</evidence>
<feature type="transmembrane region" description="Helical" evidence="1">
    <location>
        <begin position="6"/>
        <end position="24"/>
    </location>
</feature>
<evidence type="ECO:0000313" key="3">
    <source>
        <dbReference type="Proteomes" id="UP001148203"/>
    </source>
</evidence>
<reference evidence="2 3" key="1">
    <citation type="submission" date="2022-05" db="EMBL/GenBank/DDBJ databases">
        <title>Novel Pseudomonas spp. Isolated from a Rainbow Trout Aquaculture Facility.</title>
        <authorList>
            <person name="Testerman T."/>
            <person name="Graf J."/>
        </authorList>
    </citation>
    <scope>NUCLEOTIDE SEQUENCE [LARGE SCALE GENOMIC DNA]</scope>
    <source>
        <strain evidence="2 3">ID681</strain>
    </source>
</reference>
<gene>
    <name evidence="2" type="ORF">M5G11_23070</name>
</gene>
<feature type="transmembrane region" description="Helical" evidence="1">
    <location>
        <begin position="116"/>
        <end position="136"/>
    </location>
</feature>
<protein>
    <recommendedName>
        <fullName evidence="4">DUF1304 domain-containing protein</fullName>
    </recommendedName>
</protein>
<dbReference type="InterPro" id="IPR058068">
    <property type="entry name" value="LIC_13387-like"/>
</dbReference>
<keyword evidence="1" id="KW-0472">Membrane</keyword>
<keyword evidence="1" id="KW-0812">Transmembrane</keyword>
<name>A0ABT5NZ78_9PSED</name>
<dbReference type="Proteomes" id="UP001148203">
    <property type="component" value="Unassembled WGS sequence"/>
</dbReference>
<accession>A0ABT5NZ78</accession>
<dbReference type="EMBL" id="JAMDGY010000089">
    <property type="protein sequence ID" value="MDD0993411.1"/>
    <property type="molecule type" value="Genomic_DNA"/>
</dbReference>
<dbReference type="NCBIfam" id="NF047765">
    <property type="entry name" value="LIC_13387_fam"/>
    <property type="match status" value="1"/>
</dbReference>